<organism evidence="5 6">
    <name type="scientific">Alistipes putredinis</name>
    <dbReference type="NCBI Taxonomy" id="28117"/>
    <lineage>
        <taxon>Bacteria</taxon>
        <taxon>Pseudomonadati</taxon>
        <taxon>Bacteroidota</taxon>
        <taxon>Bacteroidia</taxon>
        <taxon>Bacteroidales</taxon>
        <taxon>Rikenellaceae</taxon>
        <taxon>Alistipes</taxon>
    </lineage>
</organism>
<reference evidence="5 6" key="1">
    <citation type="journal article" date="2016" name="Nat. Biotechnol.">
        <title>Measurement of bacterial replication rates in microbial communities.</title>
        <authorList>
            <person name="Brown C.T."/>
            <person name="Olm M.R."/>
            <person name="Thomas B.C."/>
            <person name="Banfield J.F."/>
        </authorList>
    </citation>
    <scope>NUCLEOTIDE SEQUENCE [LARGE SCALE GENOMIC DNA]</scope>
    <source>
        <strain evidence="5">CAG:67_53_122</strain>
    </source>
</reference>
<comment type="caution">
    <text evidence="5">The sequence shown here is derived from an EMBL/GenBank/DDBJ whole genome shotgun (WGS) entry which is preliminary data.</text>
</comment>
<accession>A0A1Q6FCT6</accession>
<dbReference type="InterPro" id="IPR009051">
    <property type="entry name" value="Helical_ferredxn"/>
</dbReference>
<dbReference type="Proteomes" id="UP000187417">
    <property type="component" value="Unassembled WGS sequence"/>
</dbReference>
<dbReference type="GO" id="GO:0051536">
    <property type="term" value="F:iron-sulfur cluster binding"/>
    <property type="evidence" value="ECO:0007669"/>
    <property type="project" value="UniProtKB-KW"/>
</dbReference>
<evidence type="ECO:0000313" key="5">
    <source>
        <dbReference type="EMBL" id="OKY96582.1"/>
    </source>
</evidence>
<sequence>MAAINWGYAINKPRVIDIDSNNLRKSDEILREMPELQTCIGCGGCTATCTAGNLTDFNFRKLHTLVRRGEYQGVYEQMNKCMLCGKCRLVCPRGINTRAVVMLIKRKLGDF</sequence>
<evidence type="ECO:0000313" key="6">
    <source>
        <dbReference type="Proteomes" id="UP000187417"/>
    </source>
</evidence>
<proteinExistence type="predicted"/>
<feature type="domain" description="4Fe-4S ferredoxin-type" evidence="4">
    <location>
        <begin position="30"/>
        <end position="60"/>
    </location>
</feature>
<gene>
    <name evidence="5" type="ORF">BHV66_00475</name>
</gene>
<protein>
    <submittedName>
        <fullName evidence="5">(4Fe-4S)-binding protein</fullName>
    </submittedName>
</protein>
<evidence type="ECO:0000259" key="4">
    <source>
        <dbReference type="PROSITE" id="PS51379"/>
    </source>
</evidence>
<dbReference type="PROSITE" id="PS00198">
    <property type="entry name" value="4FE4S_FER_1"/>
    <property type="match status" value="1"/>
</dbReference>
<dbReference type="SUPFAM" id="SSF46548">
    <property type="entry name" value="alpha-helical ferredoxin"/>
    <property type="match status" value="1"/>
</dbReference>
<dbReference type="InterPro" id="IPR017896">
    <property type="entry name" value="4Fe4S_Fe-S-bd"/>
</dbReference>
<dbReference type="GeneID" id="73803878"/>
<feature type="domain" description="4Fe-4S ferredoxin-type" evidence="4">
    <location>
        <begin position="71"/>
        <end position="101"/>
    </location>
</feature>
<keyword evidence="1" id="KW-0479">Metal-binding</keyword>
<dbReference type="EMBL" id="MNQH01000001">
    <property type="protein sequence ID" value="OKY96582.1"/>
    <property type="molecule type" value="Genomic_DNA"/>
</dbReference>
<dbReference type="STRING" id="28117.BHV66_00475"/>
<dbReference type="Pfam" id="PF13183">
    <property type="entry name" value="Fer4_8"/>
    <property type="match status" value="1"/>
</dbReference>
<dbReference type="PROSITE" id="PS51379">
    <property type="entry name" value="4FE4S_FER_2"/>
    <property type="match status" value="2"/>
</dbReference>
<name>A0A1Q6FCT6_9BACT</name>
<keyword evidence="3" id="KW-0411">Iron-sulfur</keyword>
<keyword evidence="2" id="KW-0408">Iron</keyword>
<dbReference type="InterPro" id="IPR017900">
    <property type="entry name" value="4Fe4S_Fe_S_CS"/>
</dbReference>
<dbReference type="AlphaFoldDB" id="A0A1Q6FCT6"/>
<dbReference type="GO" id="GO:0046872">
    <property type="term" value="F:metal ion binding"/>
    <property type="evidence" value="ECO:0007669"/>
    <property type="project" value="UniProtKB-KW"/>
</dbReference>
<dbReference type="Gene3D" id="1.10.1060.10">
    <property type="entry name" value="Alpha-helical ferredoxin"/>
    <property type="match status" value="1"/>
</dbReference>
<dbReference type="RefSeq" id="WP_004329731.1">
    <property type="nucleotide sequence ID" value="NZ_BAAFKT010000027.1"/>
</dbReference>
<evidence type="ECO:0000256" key="1">
    <source>
        <dbReference type="ARBA" id="ARBA00022723"/>
    </source>
</evidence>
<evidence type="ECO:0000256" key="3">
    <source>
        <dbReference type="ARBA" id="ARBA00023014"/>
    </source>
</evidence>
<evidence type="ECO:0000256" key="2">
    <source>
        <dbReference type="ARBA" id="ARBA00023004"/>
    </source>
</evidence>